<feature type="domain" description="HTH luxR-type" evidence="4">
    <location>
        <begin position="221"/>
        <end position="286"/>
    </location>
</feature>
<proteinExistence type="predicted"/>
<keyword evidence="6" id="KW-1185">Reference proteome</keyword>
<dbReference type="Gene3D" id="1.10.10.10">
    <property type="entry name" value="Winged helix-like DNA-binding domain superfamily/Winged helix DNA-binding domain"/>
    <property type="match status" value="1"/>
</dbReference>
<comment type="caution">
    <text evidence="5">The sequence shown here is derived from an EMBL/GenBank/DDBJ whole genome shotgun (WGS) entry which is preliminary data.</text>
</comment>
<dbReference type="PROSITE" id="PS00622">
    <property type="entry name" value="HTH_LUXR_1"/>
    <property type="match status" value="1"/>
</dbReference>
<sequence length="288" mass="32427">MTAAVAGIVDTAELSDLSARVAAWHSHAAEIIDHIDDPMLPQILDRSLEVLVPYDISVIFAYPDEAEPLYLHDGFRGRPPGAALDYYLKGAYLLDPFFTACARRVPPGLYRMRDLAPDHFFAGEYFNSWEVHPCISMESGSLAEEIGFMAALPDGFMATYSLMRSNGNRPFSDAEFAVLRMVEPVVRAAMTRHWRHLRYEPEAGRAPAWSTRGELMELAFERFGQEVLSPREQVVVQLILRGHSAHSIARNLDIAEGTVKNHRKSIYAKLGISSQQELFSRFIRSMLQ</sequence>
<dbReference type="Proteomes" id="UP001230156">
    <property type="component" value="Unassembled WGS sequence"/>
</dbReference>
<dbReference type="EMBL" id="JAUYVI010000006">
    <property type="protein sequence ID" value="MDQ7250127.1"/>
    <property type="molecule type" value="Genomic_DNA"/>
</dbReference>
<dbReference type="SUPFAM" id="SSF46894">
    <property type="entry name" value="C-terminal effector domain of the bipartite response regulators"/>
    <property type="match status" value="1"/>
</dbReference>
<evidence type="ECO:0000313" key="6">
    <source>
        <dbReference type="Proteomes" id="UP001230156"/>
    </source>
</evidence>
<dbReference type="PANTHER" id="PTHR44688">
    <property type="entry name" value="DNA-BINDING TRANSCRIPTIONAL ACTIVATOR DEVR_DOSR"/>
    <property type="match status" value="1"/>
</dbReference>
<evidence type="ECO:0000256" key="3">
    <source>
        <dbReference type="ARBA" id="ARBA00023163"/>
    </source>
</evidence>
<evidence type="ECO:0000256" key="2">
    <source>
        <dbReference type="ARBA" id="ARBA00023125"/>
    </source>
</evidence>
<reference evidence="6" key="1">
    <citation type="submission" date="2023-08" db="EMBL/GenBank/DDBJ databases">
        <title>Rhodospirillaceae gen. nov., a novel taxon isolated from the Yangtze River Yuezi River estuary sludge.</title>
        <authorList>
            <person name="Ruan L."/>
        </authorList>
    </citation>
    <scope>NUCLEOTIDE SEQUENCE [LARGE SCALE GENOMIC DNA]</scope>
    <source>
        <strain evidence="6">R-7</strain>
    </source>
</reference>
<dbReference type="PROSITE" id="PS50043">
    <property type="entry name" value="HTH_LUXR_2"/>
    <property type="match status" value="1"/>
</dbReference>
<dbReference type="Pfam" id="PF00196">
    <property type="entry name" value="GerE"/>
    <property type="match status" value="1"/>
</dbReference>
<keyword evidence="1" id="KW-0805">Transcription regulation</keyword>
<organism evidence="5 6">
    <name type="scientific">Dongia sedimenti</name>
    <dbReference type="NCBI Taxonomy" id="3064282"/>
    <lineage>
        <taxon>Bacteria</taxon>
        <taxon>Pseudomonadati</taxon>
        <taxon>Pseudomonadota</taxon>
        <taxon>Alphaproteobacteria</taxon>
        <taxon>Rhodospirillales</taxon>
        <taxon>Dongiaceae</taxon>
        <taxon>Dongia</taxon>
    </lineage>
</organism>
<dbReference type="RefSeq" id="WP_379958977.1">
    <property type="nucleotide sequence ID" value="NZ_JAUYVI010000006.1"/>
</dbReference>
<dbReference type="SMART" id="SM00421">
    <property type="entry name" value="HTH_LUXR"/>
    <property type="match status" value="1"/>
</dbReference>
<dbReference type="InterPro" id="IPR000792">
    <property type="entry name" value="Tscrpt_reg_LuxR_C"/>
</dbReference>
<dbReference type="InterPro" id="IPR016032">
    <property type="entry name" value="Sig_transdc_resp-reg_C-effctor"/>
</dbReference>
<dbReference type="PANTHER" id="PTHR44688:SF16">
    <property type="entry name" value="DNA-BINDING TRANSCRIPTIONAL ACTIVATOR DEVR_DOSR"/>
    <property type="match status" value="1"/>
</dbReference>
<keyword evidence="2" id="KW-0238">DNA-binding</keyword>
<gene>
    <name evidence="5" type="ORF">Q8A70_20725</name>
</gene>
<dbReference type="PRINTS" id="PR00038">
    <property type="entry name" value="HTHLUXR"/>
</dbReference>
<dbReference type="InterPro" id="IPR036388">
    <property type="entry name" value="WH-like_DNA-bd_sf"/>
</dbReference>
<evidence type="ECO:0000313" key="5">
    <source>
        <dbReference type="EMBL" id="MDQ7250127.1"/>
    </source>
</evidence>
<keyword evidence="3" id="KW-0804">Transcription</keyword>
<accession>A0ABU0YQX2</accession>
<protein>
    <submittedName>
        <fullName evidence="5">LuxR C-terminal-related transcriptional regulator</fullName>
    </submittedName>
</protein>
<evidence type="ECO:0000259" key="4">
    <source>
        <dbReference type="PROSITE" id="PS50043"/>
    </source>
</evidence>
<evidence type="ECO:0000256" key="1">
    <source>
        <dbReference type="ARBA" id="ARBA00023015"/>
    </source>
</evidence>
<name>A0ABU0YQX2_9PROT</name>
<dbReference type="CDD" id="cd06170">
    <property type="entry name" value="LuxR_C_like"/>
    <property type="match status" value="1"/>
</dbReference>